<protein>
    <submittedName>
        <fullName evidence="1">Uncharacterized protein</fullName>
    </submittedName>
</protein>
<dbReference type="EMBL" id="GBXM01094018">
    <property type="protein sequence ID" value="JAH14559.1"/>
    <property type="molecule type" value="Transcribed_RNA"/>
</dbReference>
<accession>A0A0E9QCN9</accession>
<evidence type="ECO:0000313" key="1">
    <source>
        <dbReference type="EMBL" id="JAH14559.1"/>
    </source>
</evidence>
<reference evidence="1" key="1">
    <citation type="submission" date="2014-11" db="EMBL/GenBank/DDBJ databases">
        <authorList>
            <person name="Amaro Gonzalez C."/>
        </authorList>
    </citation>
    <scope>NUCLEOTIDE SEQUENCE</scope>
</reference>
<organism evidence="1">
    <name type="scientific">Anguilla anguilla</name>
    <name type="common">European freshwater eel</name>
    <name type="synonym">Muraena anguilla</name>
    <dbReference type="NCBI Taxonomy" id="7936"/>
    <lineage>
        <taxon>Eukaryota</taxon>
        <taxon>Metazoa</taxon>
        <taxon>Chordata</taxon>
        <taxon>Craniata</taxon>
        <taxon>Vertebrata</taxon>
        <taxon>Euteleostomi</taxon>
        <taxon>Actinopterygii</taxon>
        <taxon>Neopterygii</taxon>
        <taxon>Teleostei</taxon>
        <taxon>Anguilliformes</taxon>
        <taxon>Anguillidae</taxon>
        <taxon>Anguilla</taxon>
    </lineage>
</organism>
<proteinExistence type="predicted"/>
<reference evidence="1" key="2">
    <citation type="journal article" date="2015" name="Fish Shellfish Immunol.">
        <title>Early steps in the European eel (Anguilla anguilla)-Vibrio vulnificus interaction in the gills: Role of the RtxA13 toxin.</title>
        <authorList>
            <person name="Callol A."/>
            <person name="Pajuelo D."/>
            <person name="Ebbesson L."/>
            <person name="Teles M."/>
            <person name="MacKenzie S."/>
            <person name="Amaro C."/>
        </authorList>
    </citation>
    <scope>NUCLEOTIDE SEQUENCE</scope>
</reference>
<name>A0A0E9QCN9_ANGAN</name>
<sequence length="36" mass="4357">MCVFVLHINKKHQYESVKFFHNLKAAQPERFLINLL</sequence>
<dbReference type="AlphaFoldDB" id="A0A0E9QCN9"/>